<dbReference type="RefSeq" id="WP_386361239.1">
    <property type="nucleotide sequence ID" value="NZ_JBHRXZ010000005.1"/>
</dbReference>
<evidence type="ECO:0000256" key="1">
    <source>
        <dbReference type="SAM" id="Phobius"/>
    </source>
</evidence>
<accession>A0ABV7T223</accession>
<feature type="transmembrane region" description="Helical" evidence="1">
    <location>
        <begin position="63"/>
        <end position="87"/>
    </location>
</feature>
<feature type="transmembrane region" description="Helical" evidence="1">
    <location>
        <begin position="31"/>
        <end position="51"/>
    </location>
</feature>
<gene>
    <name evidence="2" type="ORF">ACFOMF_03095</name>
</gene>
<feature type="transmembrane region" description="Helical" evidence="1">
    <location>
        <begin position="107"/>
        <end position="128"/>
    </location>
</feature>
<feature type="transmembrane region" description="Helical" evidence="1">
    <location>
        <begin position="221"/>
        <end position="239"/>
    </location>
</feature>
<protein>
    <recommendedName>
        <fullName evidence="4">ZIP Zinc transporter</fullName>
    </recommendedName>
</protein>
<reference evidence="3" key="1">
    <citation type="journal article" date="2019" name="Int. J. Syst. Evol. Microbiol.">
        <title>The Global Catalogue of Microorganisms (GCM) 10K type strain sequencing project: providing services to taxonomists for standard genome sequencing and annotation.</title>
        <authorList>
            <consortium name="The Broad Institute Genomics Platform"/>
            <consortium name="The Broad Institute Genome Sequencing Center for Infectious Disease"/>
            <person name="Wu L."/>
            <person name="Ma J."/>
        </authorList>
    </citation>
    <scope>NUCLEOTIDE SEQUENCE [LARGE SCALE GENOMIC DNA]</scope>
    <source>
        <strain evidence="3">KCTC 42447</strain>
    </source>
</reference>
<dbReference type="EMBL" id="JBHRXZ010000005">
    <property type="protein sequence ID" value="MFC3606774.1"/>
    <property type="molecule type" value="Genomic_DNA"/>
</dbReference>
<keyword evidence="1" id="KW-0812">Transmembrane</keyword>
<feature type="transmembrane region" description="Helical" evidence="1">
    <location>
        <begin position="167"/>
        <end position="185"/>
    </location>
</feature>
<evidence type="ECO:0008006" key="4">
    <source>
        <dbReference type="Google" id="ProtNLM"/>
    </source>
</evidence>
<sequence length="240" mass="25835">MPALLSAMALTAVHLFAARLGASDRILRSRWLSAAGGVAVAYVFVHLLPGLARSQEVMQRSEVTLLTYVESHAYMLAMIGLLGFYGLERLIKAHRNRLPEHAETHGGVFWLHVVSFALYNGLIGYLLVQDAAGTAETLGWYTVAMGLHFLVNDFGLERAHRDMFRHYGRWVLAAAPLAGWGLGTLTDISDLAVSALAAVIAGGVLLNVLKEELPQEREGHFGAFVLGALGYSALLLGAGA</sequence>
<keyword evidence="1" id="KW-1133">Transmembrane helix</keyword>
<evidence type="ECO:0000313" key="3">
    <source>
        <dbReference type="Proteomes" id="UP001595630"/>
    </source>
</evidence>
<dbReference type="Proteomes" id="UP001595630">
    <property type="component" value="Unassembled WGS sequence"/>
</dbReference>
<organism evidence="2 3">
    <name type="scientific">Stutzerimonas tarimensis</name>
    <dbReference type="NCBI Taxonomy" id="1507735"/>
    <lineage>
        <taxon>Bacteria</taxon>
        <taxon>Pseudomonadati</taxon>
        <taxon>Pseudomonadota</taxon>
        <taxon>Gammaproteobacteria</taxon>
        <taxon>Pseudomonadales</taxon>
        <taxon>Pseudomonadaceae</taxon>
        <taxon>Stutzerimonas</taxon>
    </lineage>
</organism>
<comment type="caution">
    <text evidence="2">The sequence shown here is derived from an EMBL/GenBank/DDBJ whole genome shotgun (WGS) entry which is preliminary data.</text>
</comment>
<proteinExistence type="predicted"/>
<keyword evidence="1" id="KW-0472">Membrane</keyword>
<name>A0ABV7T223_9GAMM</name>
<evidence type="ECO:0000313" key="2">
    <source>
        <dbReference type="EMBL" id="MFC3606774.1"/>
    </source>
</evidence>
<feature type="transmembrane region" description="Helical" evidence="1">
    <location>
        <begin position="191"/>
        <end position="209"/>
    </location>
</feature>
<keyword evidence="3" id="KW-1185">Reference proteome</keyword>